<dbReference type="Proteomes" id="UP000245667">
    <property type="component" value="Unassembled WGS sequence"/>
</dbReference>
<gene>
    <name evidence="2" type="ORF">HZY62_08030</name>
    <name evidence="3" type="ORF">LX92_01931</name>
</gene>
<evidence type="ECO:0000256" key="1">
    <source>
        <dbReference type="SAM" id="Phobius"/>
    </source>
</evidence>
<dbReference type="RefSeq" id="WP_109650066.1">
    <property type="nucleotide sequence ID" value="NZ_CAJQNU010000027.1"/>
</dbReference>
<reference evidence="3 4" key="1">
    <citation type="submission" date="2018-05" db="EMBL/GenBank/DDBJ databases">
        <title>Genomic Encyclopedia of Archaeal and Bacterial Type Strains, Phase II (KMG-II): from individual species to whole genera.</title>
        <authorList>
            <person name="Goeker M."/>
        </authorList>
    </citation>
    <scope>NUCLEOTIDE SEQUENCE [LARGE SCALE GENOMIC DNA]</scope>
    <source>
        <strain evidence="3 4">DSM 23514</strain>
    </source>
</reference>
<keyword evidence="5" id="KW-1185">Reference proteome</keyword>
<evidence type="ECO:0000313" key="3">
    <source>
        <dbReference type="EMBL" id="PWK24341.1"/>
    </source>
</evidence>
<reference evidence="2 5" key="2">
    <citation type="submission" date="2020-07" db="EMBL/GenBank/DDBJ databases">
        <title>The draft genome sequence of Maribacter polysiphoniae KCTC 22021.</title>
        <authorList>
            <person name="Mu L."/>
        </authorList>
    </citation>
    <scope>NUCLEOTIDE SEQUENCE [LARGE SCALE GENOMIC DNA]</scope>
    <source>
        <strain evidence="2 5">KCTC 22021</strain>
    </source>
</reference>
<accession>A0A316E1T1</accession>
<proteinExistence type="predicted"/>
<keyword evidence="1" id="KW-1133">Transmembrane helix</keyword>
<evidence type="ECO:0000313" key="2">
    <source>
        <dbReference type="EMBL" id="MBD1260534.1"/>
    </source>
</evidence>
<protein>
    <submittedName>
        <fullName evidence="3">Uncharacterized protein</fullName>
    </submittedName>
</protein>
<dbReference type="AlphaFoldDB" id="A0A316E1T1"/>
<evidence type="ECO:0000313" key="4">
    <source>
        <dbReference type="Proteomes" id="UP000245667"/>
    </source>
</evidence>
<dbReference type="EMBL" id="JACWLN010000003">
    <property type="protein sequence ID" value="MBD1260534.1"/>
    <property type="molecule type" value="Genomic_DNA"/>
</dbReference>
<feature type="transmembrane region" description="Helical" evidence="1">
    <location>
        <begin position="31"/>
        <end position="54"/>
    </location>
</feature>
<dbReference type="EMBL" id="QGGQ01000003">
    <property type="protein sequence ID" value="PWK24341.1"/>
    <property type="molecule type" value="Genomic_DNA"/>
</dbReference>
<evidence type="ECO:0000313" key="5">
    <source>
        <dbReference type="Proteomes" id="UP000651837"/>
    </source>
</evidence>
<sequence length="59" mass="6832">MKQGNEEVKFVKEPEEETQNYIFQKNKKTKVGVFVFITILLFLIIGVITSVTYFTSEAL</sequence>
<organism evidence="3 4">
    <name type="scientific">Maribacter polysiphoniae</name>
    <dbReference type="NCBI Taxonomy" id="429344"/>
    <lineage>
        <taxon>Bacteria</taxon>
        <taxon>Pseudomonadati</taxon>
        <taxon>Bacteroidota</taxon>
        <taxon>Flavobacteriia</taxon>
        <taxon>Flavobacteriales</taxon>
        <taxon>Flavobacteriaceae</taxon>
        <taxon>Maribacter</taxon>
    </lineage>
</organism>
<keyword evidence="1" id="KW-0812">Transmembrane</keyword>
<keyword evidence="1" id="KW-0472">Membrane</keyword>
<name>A0A316E1T1_9FLAO</name>
<comment type="caution">
    <text evidence="3">The sequence shown here is derived from an EMBL/GenBank/DDBJ whole genome shotgun (WGS) entry which is preliminary data.</text>
</comment>
<dbReference type="Proteomes" id="UP000651837">
    <property type="component" value="Unassembled WGS sequence"/>
</dbReference>